<organism evidence="2 3">
    <name type="scientific">Acinetobacter seifertii</name>
    <dbReference type="NCBI Taxonomy" id="1530123"/>
    <lineage>
        <taxon>Bacteria</taxon>
        <taxon>Pseudomonadati</taxon>
        <taxon>Pseudomonadota</taxon>
        <taxon>Gammaproteobacteria</taxon>
        <taxon>Moraxellales</taxon>
        <taxon>Moraxellaceae</taxon>
        <taxon>Acinetobacter</taxon>
        <taxon>Acinetobacter calcoaceticus/baumannii complex</taxon>
    </lineage>
</organism>
<dbReference type="PANTHER" id="PTHR22916">
    <property type="entry name" value="GLYCOSYLTRANSFERASE"/>
    <property type="match status" value="1"/>
</dbReference>
<gene>
    <name evidence="2" type="ORF">I6L30_10555</name>
</gene>
<dbReference type="CDD" id="cd04196">
    <property type="entry name" value="GT_2_like_d"/>
    <property type="match status" value="1"/>
</dbReference>
<evidence type="ECO:0000313" key="2">
    <source>
        <dbReference type="EMBL" id="QXB48274.1"/>
    </source>
</evidence>
<reference evidence="2 3" key="1">
    <citation type="submission" date="2021-06" db="EMBL/GenBank/DDBJ databases">
        <title>FDA dAtabase for Regulatory Grade micrObial Sequences (FDA-ARGOS): Supporting development and validation of Infectious Disease Dx tests.</title>
        <authorList>
            <person name="Sproer C."/>
            <person name="Gronow S."/>
            <person name="Severitt S."/>
            <person name="Schroder I."/>
            <person name="Tallon L."/>
            <person name="Sadzewicz L."/>
            <person name="Zhao X."/>
            <person name="Boylan J."/>
            <person name="Ott S."/>
            <person name="Bowen H."/>
            <person name="Vavikolanu K."/>
            <person name="Mehta A."/>
            <person name="Aluvathingal J."/>
            <person name="Nadendla S."/>
            <person name="Lowell S."/>
            <person name="Myers T."/>
            <person name="Yan Y."/>
        </authorList>
    </citation>
    <scope>NUCLEOTIDE SEQUENCE [LARGE SCALE GENOMIC DNA]</scope>
    <source>
        <strain evidence="2 3">FDAARGOS 1400</strain>
    </source>
</reference>
<sequence length="233" mass="26840">MISVCLATYNGEKYIVEQLNSILPQLSSTDEVIISDDHSTDETLLLIKSLNDPRIKIITNELGKGYTKNFENAINHSSGDYIFLSDQDDVWVENKVELMMKYLLDFDLVVSDAIISDSHLKPTLGSHFELHNTKSGFLNNWLKTRYIGACMAFRREIFSKLLPFPIQSKWCAHDYWIANVGEFFFKVKLLETPLIKYRRHGNNASTGGEKSTNTLLHKLIVRMYTLLQLIKRM</sequence>
<keyword evidence="3" id="KW-1185">Reference proteome</keyword>
<feature type="domain" description="Glycosyltransferase 2-like" evidence="1">
    <location>
        <begin position="3"/>
        <end position="161"/>
    </location>
</feature>
<dbReference type="EMBL" id="CP077365">
    <property type="protein sequence ID" value="QXB48274.1"/>
    <property type="molecule type" value="Genomic_DNA"/>
</dbReference>
<dbReference type="Pfam" id="PF00535">
    <property type="entry name" value="Glycos_transf_2"/>
    <property type="match status" value="1"/>
</dbReference>
<proteinExistence type="predicted"/>
<dbReference type="PANTHER" id="PTHR22916:SF3">
    <property type="entry name" value="UDP-GLCNAC:BETAGAL BETA-1,3-N-ACETYLGLUCOSAMINYLTRANSFERASE-LIKE PROTEIN 1"/>
    <property type="match status" value="1"/>
</dbReference>
<evidence type="ECO:0000313" key="3">
    <source>
        <dbReference type="Proteomes" id="UP000683517"/>
    </source>
</evidence>
<dbReference type="Proteomes" id="UP000683517">
    <property type="component" value="Chromosome"/>
</dbReference>
<evidence type="ECO:0000259" key="1">
    <source>
        <dbReference type="Pfam" id="PF00535"/>
    </source>
</evidence>
<protein>
    <submittedName>
        <fullName evidence="2">Glycosyltransferase family 2 protein</fullName>
    </submittedName>
</protein>
<dbReference type="InterPro" id="IPR001173">
    <property type="entry name" value="Glyco_trans_2-like"/>
</dbReference>
<name>A0ABX8L898_9GAMM</name>
<accession>A0ABX8L898</accession>